<accession>A0ABY6SKL6</accession>
<keyword evidence="3" id="KW-0158">Chromosome</keyword>
<keyword evidence="6" id="KW-0995">Kinetochore</keyword>
<evidence type="ECO:0000313" key="11">
    <source>
        <dbReference type="EMBL" id="VBB86689.1"/>
    </source>
</evidence>
<name>A0ABY6SKL6_PODCO</name>
<evidence type="ECO:0000256" key="4">
    <source>
        <dbReference type="ARBA" id="ARBA00022618"/>
    </source>
</evidence>
<keyword evidence="8" id="KW-0131">Cell cycle</keyword>
<evidence type="ECO:0000256" key="9">
    <source>
        <dbReference type="ARBA" id="ARBA00023328"/>
    </source>
</evidence>
<sequence length="273" mass="30686">MSEPPPPQPNQQPDQQQEDVEMLPAPEAQPQPPSQSQPEQPQSQPDQQPPHSDPTSDPIPSDQLPPSSEPVIPGPRAQRLKQLFQQTTTHTLDKLSPSNFRECFPTIAEKAPGTLDNVHRQMIDRLSTLWNREFERILESRQVIQKLNELEGLIAEAQAGRRRDGGGGERPVPPHTLGAEVVLKAHLRGHLREQETRLGERLQEVRGENGRLFEEVLAQRREMERLVKGVENMVGDVRGASEVLGGCWLVSWRRRRGGWMGSWQGLRAVEIGG</sequence>
<evidence type="ECO:0000256" key="10">
    <source>
        <dbReference type="SAM" id="MobiDB-lite"/>
    </source>
</evidence>
<dbReference type="PANTHER" id="PTHR15459:SF3">
    <property type="entry name" value="POLYAMINE-MODULATED FACTOR 1"/>
    <property type="match status" value="1"/>
</dbReference>
<keyword evidence="9" id="KW-0137">Centromere</keyword>
<dbReference type="Proteomes" id="UP000280685">
    <property type="component" value="Chromosome 7"/>
</dbReference>
<dbReference type="PANTHER" id="PTHR15459">
    <property type="entry name" value="POLYAMINE-MODULATED FACTOR 1"/>
    <property type="match status" value="1"/>
</dbReference>
<dbReference type="EMBL" id="LR026970">
    <property type="protein sequence ID" value="VBB86689.1"/>
    <property type="molecule type" value="Genomic_DNA"/>
</dbReference>
<proteinExistence type="predicted"/>
<evidence type="ECO:0000256" key="6">
    <source>
        <dbReference type="ARBA" id="ARBA00022838"/>
    </source>
</evidence>
<keyword evidence="12" id="KW-1185">Reference proteome</keyword>
<dbReference type="Pfam" id="PF03980">
    <property type="entry name" value="Nnf1"/>
    <property type="match status" value="1"/>
</dbReference>
<evidence type="ECO:0000256" key="7">
    <source>
        <dbReference type="ARBA" id="ARBA00023242"/>
    </source>
</evidence>
<evidence type="ECO:0000256" key="2">
    <source>
        <dbReference type="ARBA" id="ARBA00004629"/>
    </source>
</evidence>
<evidence type="ECO:0000256" key="8">
    <source>
        <dbReference type="ARBA" id="ARBA00023306"/>
    </source>
</evidence>
<gene>
    <name evidence="11" type="ORF">PODCO_707130</name>
</gene>
<feature type="compositionally biased region" description="Low complexity" evidence="10">
    <location>
        <begin position="36"/>
        <end position="46"/>
    </location>
</feature>
<protein>
    <submittedName>
        <fullName evidence="11">Uncharacterized protein</fullName>
    </submittedName>
</protein>
<keyword evidence="5" id="KW-0498">Mitosis</keyword>
<evidence type="ECO:0000256" key="3">
    <source>
        <dbReference type="ARBA" id="ARBA00022454"/>
    </source>
</evidence>
<dbReference type="InterPro" id="IPR007128">
    <property type="entry name" value="PMF1/Nnf1"/>
</dbReference>
<organism evidence="11 12">
    <name type="scientific">Podospora comata</name>
    <dbReference type="NCBI Taxonomy" id="48703"/>
    <lineage>
        <taxon>Eukaryota</taxon>
        <taxon>Fungi</taxon>
        <taxon>Dikarya</taxon>
        <taxon>Ascomycota</taxon>
        <taxon>Pezizomycotina</taxon>
        <taxon>Sordariomycetes</taxon>
        <taxon>Sordariomycetidae</taxon>
        <taxon>Sordariales</taxon>
        <taxon>Podosporaceae</taxon>
        <taxon>Podospora</taxon>
    </lineage>
</organism>
<keyword evidence="4" id="KW-0132">Cell division</keyword>
<comment type="subcellular location">
    <subcellularLocation>
        <location evidence="2">Chromosome</location>
        <location evidence="2">Centromere</location>
        <location evidence="2">Kinetochore</location>
    </subcellularLocation>
    <subcellularLocation>
        <location evidence="1">Nucleus</location>
    </subcellularLocation>
</comment>
<keyword evidence="7" id="KW-0539">Nucleus</keyword>
<evidence type="ECO:0000256" key="5">
    <source>
        <dbReference type="ARBA" id="ARBA00022776"/>
    </source>
</evidence>
<feature type="region of interest" description="Disordered" evidence="10">
    <location>
        <begin position="1"/>
        <end position="74"/>
    </location>
</feature>
<feature type="compositionally biased region" description="Pro residues" evidence="10">
    <location>
        <begin position="1"/>
        <end position="10"/>
    </location>
</feature>
<evidence type="ECO:0000313" key="12">
    <source>
        <dbReference type="Proteomes" id="UP000280685"/>
    </source>
</evidence>
<evidence type="ECO:0000256" key="1">
    <source>
        <dbReference type="ARBA" id="ARBA00004123"/>
    </source>
</evidence>
<reference evidence="11" key="1">
    <citation type="submission" date="2018-02" db="EMBL/GenBank/DDBJ databases">
        <authorList>
            <person name="Silar P."/>
        </authorList>
    </citation>
    <scope>NUCLEOTIDE SEQUENCE [LARGE SCALE GENOMIC DNA]</scope>
    <source>
        <strain evidence="11">T</strain>
    </source>
</reference>